<keyword evidence="3" id="KW-1185">Reference proteome</keyword>
<sequence>MEFNFEWRRLVLLAALLGGFAFIGGFSVPQTDEDHSPARARKAWFYCVLLFATGAASASVVDHYTGGMSYSNLRSVYILFGALLMVAGVLWLKLLKRELVRPPPLAGMIVYQGPCRRAQAVASRMP</sequence>
<protein>
    <submittedName>
        <fullName evidence="2">Uncharacterized protein</fullName>
    </submittedName>
</protein>
<keyword evidence="1" id="KW-0472">Membrane</keyword>
<accession>A0ABW0KUA8</accession>
<evidence type="ECO:0000313" key="3">
    <source>
        <dbReference type="Proteomes" id="UP001596052"/>
    </source>
</evidence>
<name>A0ABW0KUA8_9BACT</name>
<gene>
    <name evidence="2" type="ORF">ACFQDI_15785</name>
</gene>
<proteinExistence type="predicted"/>
<dbReference type="EMBL" id="JBHSMQ010000005">
    <property type="protein sequence ID" value="MFC5456323.1"/>
    <property type="molecule type" value="Genomic_DNA"/>
</dbReference>
<dbReference type="RefSeq" id="WP_377168450.1">
    <property type="nucleotide sequence ID" value="NZ_JBHSMQ010000005.1"/>
</dbReference>
<dbReference type="Proteomes" id="UP001596052">
    <property type="component" value="Unassembled WGS sequence"/>
</dbReference>
<comment type="caution">
    <text evidence="2">The sequence shown here is derived from an EMBL/GenBank/DDBJ whole genome shotgun (WGS) entry which is preliminary data.</text>
</comment>
<reference evidence="3" key="1">
    <citation type="journal article" date="2019" name="Int. J. Syst. Evol. Microbiol.">
        <title>The Global Catalogue of Microorganisms (GCM) 10K type strain sequencing project: providing services to taxonomists for standard genome sequencing and annotation.</title>
        <authorList>
            <consortium name="The Broad Institute Genomics Platform"/>
            <consortium name="The Broad Institute Genome Sequencing Center for Infectious Disease"/>
            <person name="Wu L."/>
            <person name="Ma J."/>
        </authorList>
    </citation>
    <scope>NUCLEOTIDE SEQUENCE [LARGE SCALE GENOMIC DNA]</scope>
    <source>
        <strain evidence="3">CGMCC 4.1469</strain>
    </source>
</reference>
<feature type="transmembrane region" description="Helical" evidence="1">
    <location>
        <begin position="43"/>
        <end position="64"/>
    </location>
</feature>
<evidence type="ECO:0000313" key="2">
    <source>
        <dbReference type="EMBL" id="MFC5456323.1"/>
    </source>
</evidence>
<evidence type="ECO:0000256" key="1">
    <source>
        <dbReference type="SAM" id="Phobius"/>
    </source>
</evidence>
<organism evidence="2 3">
    <name type="scientific">Prosthecobacter fluviatilis</name>
    <dbReference type="NCBI Taxonomy" id="445931"/>
    <lineage>
        <taxon>Bacteria</taxon>
        <taxon>Pseudomonadati</taxon>
        <taxon>Verrucomicrobiota</taxon>
        <taxon>Verrucomicrobiia</taxon>
        <taxon>Verrucomicrobiales</taxon>
        <taxon>Verrucomicrobiaceae</taxon>
        <taxon>Prosthecobacter</taxon>
    </lineage>
</organism>
<keyword evidence="1" id="KW-1133">Transmembrane helix</keyword>
<feature type="transmembrane region" description="Helical" evidence="1">
    <location>
        <begin position="76"/>
        <end position="94"/>
    </location>
</feature>
<keyword evidence="1" id="KW-0812">Transmembrane</keyword>